<evidence type="ECO:0000259" key="8">
    <source>
        <dbReference type="PROSITE" id="PS00036"/>
    </source>
</evidence>
<keyword evidence="5" id="KW-0804">Transcription</keyword>
<keyword evidence="3" id="KW-0805">Transcription regulation</keyword>
<dbReference type="AlphaFoldDB" id="A0A0D2LGW4"/>
<keyword evidence="6" id="KW-0539">Nucleus</keyword>
<feature type="compositionally biased region" description="Low complexity" evidence="7">
    <location>
        <begin position="240"/>
        <end position="257"/>
    </location>
</feature>
<dbReference type="GO" id="GO:0005634">
    <property type="term" value="C:nucleus"/>
    <property type="evidence" value="ECO:0007669"/>
    <property type="project" value="UniProtKB-SubCell"/>
</dbReference>
<gene>
    <name evidence="9" type="ORF">HYPSUDRAFT_198659</name>
</gene>
<name>A0A0D2LGW4_HYPSF</name>
<evidence type="ECO:0000256" key="5">
    <source>
        <dbReference type="ARBA" id="ARBA00023163"/>
    </source>
</evidence>
<dbReference type="CDD" id="cd14810">
    <property type="entry name" value="bZIP_u1"/>
    <property type="match status" value="1"/>
</dbReference>
<comment type="similarity">
    <text evidence="2">Belongs to the bZIP family.</text>
</comment>
<sequence>MLVDNTIYQPSFFTAGPSSSTYPEYPTELTDIFDTELFNNTFAMGGSALSASPSGSRGSSPQNLMTPPQEIMPASFPEVHDDDSTSMFNLFEDDLKTMSSMTMPTSSADFLNMSGIDSAFGGSAGGYGIDMGGFSMAMDLSSMSTNMGILEDPMQTRGIDPQLVDTPSAVSDHGEDESDSKEDSPVSPAVEQSEPEKQPTITIAPVKVGGHGKARKGTVQSGGVFKKNSASANKDKENTSFAASSSKKSAPLKVPSPAVSTSLFTTSIAPGSFLSSTASSKAESEAGDDDDDLPHDWRPSPEVFAKMTSKEKRQLRNKISARNFRVRRKEYISTLEGDIAERDRMLDHFRTQLGSQESENIALRQEIEALKKALLEGRGGSINLPPPAPLPEQSAAQTLAATASSSSHATSQTSSPLLTANTQKDLPSSPRMGNRFWGGVGVGGGFTPVHTAFLPDISTVVRKGLQENMNPSLNAHANLSTPQNAIPQNKPLPGFDGFADLNPFTMKTLDAYRMHLWGKMAAQQQVHSQQQQVSPQQSPQPAGLAAALRPQYFVPKNGSTLSALLSGKHTSPAVAYPSPPVSPQLSAKALGGGAVREQQQREKEQQHAMIAAMATQTVFRKLGSAFWEAFSGSSSSPAHLASSSSSSSNWDQEKVQRVLEGRAVLRVVDVEPATPPATPKARAAVPSRMAAQDEPKKSGCGPLAALNVCDLLEDSMRSLSLGKK</sequence>
<feature type="region of interest" description="Disordered" evidence="7">
    <location>
        <begin position="380"/>
        <end position="432"/>
    </location>
</feature>
<comment type="subcellular location">
    <subcellularLocation>
        <location evidence="1">Nucleus</location>
    </subcellularLocation>
</comment>
<evidence type="ECO:0000256" key="1">
    <source>
        <dbReference type="ARBA" id="ARBA00004123"/>
    </source>
</evidence>
<dbReference type="InterPro" id="IPR046347">
    <property type="entry name" value="bZIP_sf"/>
</dbReference>
<organism evidence="9 10">
    <name type="scientific">Hypholoma sublateritium (strain FD-334 SS-4)</name>
    <dbReference type="NCBI Taxonomy" id="945553"/>
    <lineage>
        <taxon>Eukaryota</taxon>
        <taxon>Fungi</taxon>
        <taxon>Dikarya</taxon>
        <taxon>Basidiomycota</taxon>
        <taxon>Agaricomycotina</taxon>
        <taxon>Agaricomycetes</taxon>
        <taxon>Agaricomycetidae</taxon>
        <taxon>Agaricales</taxon>
        <taxon>Agaricineae</taxon>
        <taxon>Strophariaceae</taxon>
        <taxon>Hypholoma</taxon>
    </lineage>
</organism>
<evidence type="ECO:0000256" key="4">
    <source>
        <dbReference type="ARBA" id="ARBA00023125"/>
    </source>
</evidence>
<dbReference type="OMA" id="PHYFAKS"/>
<proteinExistence type="inferred from homology"/>
<dbReference type="GO" id="GO:0003677">
    <property type="term" value="F:DNA binding"/>
    <property type="evidence" value="ECO:0007669"/>
    <property type="project" value="UniProtKB-KW"/>
</dbReference>
<accession>A0A0D2LGW4</accession>
<feature type="region of interest" description="Disordered" evidence="7">
    <location>
        <begin position="157"/>
        <end position="257"/>
    </location>
</feature>
<dbReference type="Gene3D" id="1.20.5.170">
    <property type="match status" value="1"/>
</dbReference>
<dbReference type="SUPFAM" id="SSF57959">
    <property type="entry name" value="Leucine zipper domain"/>
    <property type="match status" value="1"/>
</dbReference>
<dbReference type="SMART" id="SM00338">
    <property type="entry name" value="BRLZ"/>
    <property type="match status" value="1"/>
</dbReference>
<evidence type="ECO:0000256" key="6">
    <source>
        <dbReference type="ARBA" id="ARBA00023242"/>
    </source>
</evidence>
<dbReference type="PANTHER" id="PTHR47416:SF8">
    <property type="entry name" value="BASIC-LEUCINE ZIPPER TRANSCRIPTION FACTOR E-RELATED"/>
    <property type="match status" value="1"/>
</dbReference>
<dbReference type="PROSITE" id="PS00036">
    <property type="entry name" value="BZIP_BASIC"/>
    <property type="match status" value="1"/>
</dbReference>
<keyword evidence="4" id="KW-0238">DNA-binding</keyword>
<dbReference type="InterPro" id="IPR004827">
    <property type="entry name" value="bZIP"/>
</dbReference>
<protein>
    <recommendedName>
        <fullName evidence="8">BZIP domain-containing protein</fullName>
    </recommendedName>
</protein>
<dbReference type="OrthoDB" id="5571888at2759"/>
<feature type="compositionally biased region" description="Low complexity" evidence="7">
    <location>
        <begin position="393"/>
        <end position="415"/>
    </location>
</feature>
<dbReference type="STRING" id="945553.A0A0D2LGW4"/>
<evidence type="ECO:0000256" key="7">
    <source>
        <dbReference type="SAM" id="MobiDB-lite"/>
    </source>
</evidence>
<evidence type="ECO:0000256" key="2">
    <source>
        <dbReference type="ARBA" id="ARBA00007163"/>
    </source>
</evidence>
<dbReference type="Proteomes" id="UP000054270">
    <property type="component" value="Unassembled WGS sequence"/>
</dbReference>
<evidence type="ECO:0000313" key="9">
    <source>
        <dbReference type="EMBL" id="KJA26872.1"/>
    </source>
</evidence>
<keyword evidence="10" id="KW-1185">Reference proteome</keyword>
<evidence type="ECO:0000313" key="10">
    <source>
        <dbReference type="Proteomes" id="UP000054270"/>
    </source>
</evidence>
<reference evidence="10" key="1">
    <citation type="submission" date="2014-04" db="EMBL/GenBank/DDBJ databases">
        <title>Evolutionary Origins and Diversification of the Mycorrhizal Mutualists.</title>
        <authorList>
            <consortium name="DOE Joint Genome Institute"/>
            <consortium name="Mycorrhizal Genomics Consortium"/>
            <person name="Kohler A."/>
            <person name="Kuo A."/>
            <person name="Nagy L.G."/>
            <person name="Floudas D."/>
            <person name="Copeland A."/>
            <person name="Barry K.W."/>
            <person name="Cichocki N."/>
            <person name="Veneault-Fourrey C."/>
            <person name="LaButti K."/>
            <person name="Lindquist E.A."/>
            <person name="Lipzen A."/>
            <person name="Lundell T."/>
            <person name="Morin E."/>
            <person name="Murat C."/>
            <person name="Riley R."/>
            <person name="Ohm R."/>
            <person name="Sun H."/>
            <person name="Tunlid A."/>
            <person name="Henrissat B."/>
            <person name="Grigoriev I.V."/>
            <person name="Hibbett D.S."/>
            <person name="Martin F."/>
        </authorList>
    </citation>
    <scope>NUCLEOTIDE SEQUENCE [LARGE SCALE GENOMIC DNA]</scope>
    <source>
        <strain evidence="10">FD-334 SS-4</strain>
    </source>
</reference>
<feature type="region of interest" description="Disordered" evidence="7">
    <location>
        <begin position="276"/>
        <end position="296"/>
    </location>
</feature>
<dbReference type="EMBL" id="KN817526">
    <property type="protein sequence ID" value="KJA26872.1"/>
    <property type="molecule type" value="Genomic_DNA"/>
</dbReference>
<feature type="domain" description="BZIP" evidence="8">
    <location>
        <begin position="312"/>
        <end position="327"/>
    </location>
</feature>
<feature type="region of interest" description="Disordered" evidence="7">
    <location>
        <begin position="671"/>
        <end position="702"/>
    </location>
</feature>
<evidence type="ECO:0000256" key="3">
    <source>
        <dbReference type="ARBA" id="ARBA00023015"/>
    </source>
</evidence>
<dbReference type="GO" id="GO:0003700">
    <property type="term" value="F:DNA-binding transcription factor activity"/>
    <property type="evidence" value="ECO:0007669"/>
    <property type="project" value="InterPro"/>
</dbReference>
<dbReference type="PANTHER" id="PTHR47416">
    <property type="entry name" value="BASIC-LEUCINE ZIPPER TRANSCRIPTION FACTOR F-RELATED"/>
    <property type="match status" value="1"/>
</dbReference>
<feature type="compositionally biased region" description="Polar residues" evidence="7">
    <location>
        <begin position="416"/>
        <end position="426"/>
    </location>
</feature>